<comment type="catalytic activity">
    <reaction evidence="6">
        <text>cis-stilbene oxide + H2O = (1R,2R)-hydrobenzoin</text>
        <dbReference type="Rhea" id="RHEA:23900"/>
        <dbReference type="ChEBI" id="CHEBI:15377"/>
        <dbReference type="ChEBI" id="CHEBI:50004"/>
        <dbReference type="ChEBI" id="CHEBI:50014"/>
        <dbReference type="EC" id="3.3.2.9"/>
    </reaction>
</comment>
<comment type="function">
    <text evidence="6">Catalyzes juvenile hormone hydrolysis.</text>
</comment>
<keyword evidence="5 6" id="KW-0378">Hydrolase</keyword>
<feature type="active site" description="Proton acceptor" evidence="7">
    <location>
        <position position="427"/>
    </location>
</feature>
<dbReference type="GO" id="GO:0033961">
    <property type="term" value="F:cis-stilbene-oxide hydrolase activity"/>
    <property type="evidence" value="ECO:0007669"/>
    <property type="project" value="UniProtKB-UniRule"/>
</dbReference>
<evidence type="ECO:0000256" key="3">
    <source>
        <dbReference type="ARBA" id="ARBA00010088"/>
    </source>
</evidence>
<dbReference type="PIRSF" id="PIRSF001112">
    <property type="entry name" value="Epoxide_hydrolase"/>
    <property type="match status" value="1"/>
</dbReference>
<keyword evidence="6" id="KW-0256">Endoplasmic reticulum</keyword>
<evidence type="ECO:0000256" key="5">
    <source>
        <dbReference type="ARBA" id="ARBA00022801"/>
    </source>
</evidence>
<keyword evidence="4 6" id="KW-0058">Aromatic hydrocarbons catabolism</keyword>
<keyword evidence="11" id="KW-1185">Reference proteome</keyword>
<dbReference type="PRINTS" id="PR00412">
    <property type="entry name" value="EPOXHYDRLASE"/>
</dbReference>
<dbReference type="EC" id="3.3.2.9" evidence="6"/>
<evidence type="ECO:0000259" key="9">
    <source>
        <dbReference type="Pfam" id="PF06441"/>
    </source>
</evidence>
<name>A0A482VPK3_ASBVE</name>
<keyword evidence="8" id="KW-0812">Transmembrane</keyword>
<dbReference type="SUPFAM" id="SSF53474">
    <property type="entry name" value="alpha/beta-Hydrolases"/>
    <property type="match status" value="1"/>
</dbReference>
<gene>
    <name evidence="10" type="ORF">BDFB_008684</name>
</gene>
<dbReference type="Pfam" id="PF06441">
    <property type="entry name" value="EHN"/>
    <property type="match status" value="1"/>
</dbReference>
<dbReference type="InterPro" id="IPR029058">
    <property type="entry name" value="AB_hydrolase_fold"/>
</dbReference>
<evidence type="ECO:0000256" key="2">
    <source>
        <dbReference type="ARBA" id="ARBA00004111"/>
    </source>
</evidence>
<reference evidence="10 11" key="1">
    <citation type="submission" date="2017-03" db="EMBL/GenBank/DDBJ databases">
        <title>Genome of the blue death feigning beetle - Asbolus verrucosus.</title>
        <authorList>
            <person name="Rider S.D."/>
        </authorList>
    </citation>
    <scope>NUCLEOTIDE SEQUENCE [LARGE SCALE GENOMIC DNA]</scope>
    <source>
        <strain evidence="10">Butters</strain>
        <tissue evidence="10">Head and leg muscle</tissue>
    </source>
</reference>
<dbReference type="PANTHER" id="PTHR21661">
    <property type="entry name" value="EPOXIDE HYDROLASE 1-RELATED"/>
    <property type="match status" value="1"/>
</dbReference>
<feature type="active site" description="Nucleophile" evidence="7">
    <location>
        <position position="226"/>
    </location>
</feature>
<sequence length="457" mass="52483">MGVVVKLFIVIITVLISWIGYKVNNIIKPPPLPRLEETWWGNGDPWRTDKSIRPFRVNISDKILEDLNYRLDHARPFTPPLEGIQQQYGMNTKLLKEIADFWRNKYNWKEREKFFNQYPHYLTSIQGLDIHFIHVKPKSIHHRVLPLLLLHGWPGSVREFYELIPLLTTPQKDRNFVFEVIIPSLPGYGFSQAAVRPGLGAAQMAVVFKNLMKRLGFEKYYIQGGDFGAIILHHLAVLFPEVVLGFHSNMCAIYTPLSYMKTALGIIYPTWFTREDHTERVYPVTKILVDRLRETGYLHIQATKPDTIGVSLNDSPLGLAAYILEKFTTGTNISYQNHEDGGLKNVYDYSDLLDNVMLYWVTGSMPTAMRLYSETFNLNHMSLGITRIPIQVPSGCIRFSNDFYSSDGILNEIYPNLLHLTDHEGGHFAAFQLPKVFAADIFTAVGKFEEFNANNKH</sequence>
<evidence type="ECO:0000256" key="1">
    <source>
        <dbReference type="ARBA" id="ARBA00000221"/>
    </source>
</evidence>
<dbReference type="InterPro" id="IPR016292">
    <property type="entry name" value="Epoxide_hydrolase"/>
</dbReference>
<keyword evidence="8" id="KW-1133">Transmembrane helix</keyword>
<comment type="similarity">
    <text evidence="3 6">Belongs to the peptidase S33 family.</text>
</comment>
<comment type="catalytic activity">
    <reaction evidence="1 6">
        <text>1-(4-methoxyphenyl)-N-methyl-N-[(3-methyloxetan-3-yl)methyl]methanamine + H2O = 2-{[(4-methoxybenzyl)(methyl)amino]methyl}-2-methylpropane-1,3-diol</text>
        <dbReference type="Rhea" id="RHEA:55764"/>
        <dbReference type="ChEBI" id="CHEBI:15377"/>
        <dbReference type="ChEBI" id="CHEBI:139161"/>
        <dbReference type="ChEBI" id="CHEBI:139164"/>
        <dbReference type="EC" id="3.3.2.9"/>
    </reaction>
</comment>
<dbReference type="InterPro" id="IPR010497">
    <property type="entry name" value="Epoxide_hydro_N"/>
</dbReference>
<dbReference type="GO" id="GO:0005789">
    <property type="term" value="C:endoplasmic reticulum membrane"/>
    <property type="evidence" value="ECO:0007669"/>
    <property type="project" value="UniProtKB-SubCell"/>
</dbReference>
<dbReference type="Proteomes" id="UP000292052">
    <property type="component" value="Unassembled WGS sequence"/>
</dbReference>
<organism evidence="10 11">
    <name type="scientific">Asbolus verrucosus</name>
    <name type="common">Desert ironclad beetle</name>
    <dbReference type="NCBI Taxonomy" id="1661398"/>
    <lineage>
        <taxon>Eukaryota</taxon>
        <taxon>Metazoa</taxon>
        <taxon>Ecdysozoa</taxon>
        <taxon>Arthropoda</taxon>
        <taxon>Hexapoda</taxon>
        <taxon>Insecta</taxon>
        <taxon>Pterygota</taxon>
        <taxon>Neoptera</taxon>
        <taxon>Endopterygota</taxon>
        <taxon>Coleoptera</taxon>
        <taxon>Polyphaga</taxon>
        <taxon>Cucujiformia</taxon>
        <taxon>Tenebrionidae</taxon>
        <taxon>Pimeliinae</taxon>
        <taxon>Asbolus</taxon>
    </lineage>
</organism>
<evidence type="ECO:0000313" key="10">
    <source>
        <dbReference type="EMBL" id="RZC34646.1"/>
    </source>
</evidence>
<evidence type="ECO:0000256" key="4">
    <source>
        <dbReference type="ARBA" id="ARBA00022797"/>
    </source>
</evidence>
<evidence type="ECO:0000313" key="11">
    <source>
        <dbReference type="Proteomes" id="UP000292052"/>
    </source>
</evidence>
<feature type="domain" description="Epoxide hydrolase N-terminal" evidence="9">
    <location>
        <begin position="52"/>
        <end position="160"/>
    </location>
</feature>
<keyword evidence="6 8" id="KW-0472">Membrane</keyword>
<dbReference type="OrthoDB" id="7130006at2759"/>
<comment type="caution">
    <text evidence="10">The sequence shown here is derived from an EMBL/GenBank/DDBJ whole genome shotgun (WGS) entry which is preliminary data.</text>
</comment>
<protein>
    <recommendedName>
        <fullName evidence="6">Epoxide hydrolase</fullName>
        <ecNumber evidence="6">3.3.2.9</ecNumber>
    </recommendedName>
</protein>
<dbReference type="EMBL" id="QDEB01078260">
    <property type="protein sequence ID" value="RZC34646.1"/>
    <property type="molecule type" value="Genomic_DNA"/>
</dbReference>
<evidence type="ECO:0000256" key="8">
    <source>
        <dbReference type="SAM" id="Phobius"/>
    </source>
</evidence>
<dbReference type="Gene3D" id="3.40.50.1820">
    <property type="entry name" value="alpha/beta hydrolase"/>
    <property type="match status" value="1"/>
</dbReference>
<dbReference type="AlphaFoldDB" id="A0A482VPK3"/>
<feature type="transmembrane region" description="Helical" evidence="8">
    <location>
        <begin position="7"/>
        <end position="24"/>
    </location>
</feature>
<dbReference type="STRING" id="1661398.A0A482VPK3"/>
<evidence type="ECO:0000256" key="6">
    <source>
        <dbReference type="PIRNR" id="PIRNR001112"/>
    </source>
</evidence>
<evidence type="ECO:0000256" key="7">
    <source>
        <dbReference type="PIRSR" id="PIRSR001112-1"/>
    </source>
</evidence>
<dbReference type="InterPro" id="IPR000639">
    <property type="entry name" value="Epox_hydrolase-like"/>
</dbReference>
<feature type="active site" description="Proton donor" evidence="7">
    <location>
        <position position="372"/>
    </location>
</feature>
<dbReference type="PANTHER" id="PTHR21661:SF35">
    <property type="entry name" value="EPOXIDE HYDROLASE"/>
    <property type="match status" value="1"/>
</dbReference>
<comment type="subcellular location">
    <subcellularLocation>
        <location evidence="6">Endoplasmic reticulum membrane</location>
    </subcellularLocation>
    <subcellularLocation>
        <location evidence="2">Microsome membrane</location>
        <topology evidence="2">Single-pass membrane protein</topology>
    </subcellularLocation>
</comment>
<accession>A0A482VPK3</accession>
<dbReference type="GO" id="GO:0097176">
    <property type="term" value="P:epoxide metabolic process"/>
    <property type="evidence" value="ECO:0007669"/>
    <property type="project" value="TreeGrafter"/>
</dbReference>
<proteinExistence type="inferred from homology"/>